<dbReference type="EMBL" id="CP118615">
    <property type="protein sequence ID" value="WDZ83641.1"/>
    <property type="molecule type" value="Genomic_DNA"/>
</dbReference>
<feature type="region of interest" description="Disordered" evidence="2">
    <location>
        <begin position="295"/>
        <end position="396"/>
    </location>
</feature>
<dbReference type="CDD" id="cd01097">
    <property type="entry name" value="Tetrahydromethanopterin_reductase"/>
    <property type="match status" value="1"/>
</dbReference>
<dbReference type="Gene3D" id="3.20.20.30">
    <property type="entry name" value="Luciferase-like domain"/>
    <property type="match status" value="1"/>
</dbReference>
<keyword evidence="6" id="KW-1185">Reference proteome</keyword>
<dbReference type="Pfam" id="PF00296">
    <property type="entry name" value="Bac_luciferase"/>
    <property type="match status" value="1"/>
</dbReference>
<dbReference type="PANTHER" id="PTHR43244">
    <property type="match status" value="1"/>
</dbReference>
<sequence>MADYGHDLLFGTFLTPHADRADEVVALARLTEQVGLDLVTVQDHPYQPAFLDAWTLLSVIAASTERVRVSPNVANLPLRPPAVLARSAASLDLLSGGRVELGLGAGAFWEAIAANGGPHRTPAESVAALDEAIRIIRGLWGQAGRSVRVEGSHYRVTGAKVGPRPAHDVGIWVGAYKPRMLRLVGRAADGWLPSLGYLQLDQLPELNAIIDDSATRAGRSPGDVRRLLNITGTFGPGGSGPLSGSPEEWAERLAGLTLEHGISTFILGSDDPTDIRRFGAEVVPLVRELVDAARAGTPAPPTDGAGTSATTDGAVPPTDEAVPATDGAARSAGPDGRPDRTGSPAGDHTVAREIPGLGVTPTPDDGHRHSDTAVWDESTRPTGPAPEAGRRYSARERAQGQHLVDVHDHLRQELTQVRDLVDQVEAGTLGVAAARSHINTMTLRQNNWTLGAYCESYCRVVTTHHTIEDATMLPHLRRADPRLAPVTRRLEEEHRVIHGVIEAVDRALVDLVSGDGDVKNLRSAVDLLTDTLLSHLSYEERELVEPLARLSFH</sequence>
<feature type="domain" description="Hemerythrin-like" evidence="4">
    <location>
        <begin position="402"/>
        <end position="544"/>
    </location>
</feature>
<feature type="compositionally biased region" description="Low complexity" evidence="2">
    <location>
        <begin position="295"/>
        <end position="314"/>
    </location>
</feature>
<evidence type="ECO:0000259" key="4">
    <source>
        <dbReference type="Pfam" id="PF01814"/>
    </source>
</evidence>
<accession>A0ABY7ZLL8</accession>
<evidence type="ECO:0000259" key="3">
    <source>
        <dbReference type="Pfam" id="PF00296"/>
    </source>
</evidence>
<dbReference type="InterPro" id="IPR011251">
    <property type="entry name" value="Luciferase-like_dom"/>
</dbReference>
<name>A0ABY7ZLL8_9ACTN</name>
<organism evidence="5 6">
    <name type="scientific">Micromonospora cathayae</name>
    <dbReference type="NCBI Taxonomy" id="3028804"/>
    <lineage>
        <taxon>Bacteria</taxon>
        <taxon>Bacillati</taxon>
        <taxon>Actinomycetota</taxon>
        <taxon>Actinomycetes</taxon>
        <taxon>Micromonosporales</taxon>
        <taxon>Micromonosporaceae</taxon>
        <taxon>Micromonospora</taxon>
    </lineage>
</organism>
<dbReference type="RefSeq" id="WP_275030199.1">
    <property type="nucleotide sequence ID" value="NZ_CP118615.1"/>
</dbReference>
<reference evidence="5 6" key="1">
    <citation type="submission" date="2023-02" db="EMBL/GenBank/DDBJ databases">
        <authorList>
            <person name="Mo P."/>
        </authorList>
    </citation>
    <scope>NUCLEOTIDE SEQUENCE [LARGE SCALE GENOMIC DNA]</scope>
    <source>
        <strain evidence="5 6">HUAS 3</strain>
    </source>
</reference>
<keyword evidence="1" id="KW-0560">Oxidoreductase</keyword>
<dbReference type="InterPro" id="IPR036661">
    <property type="entry name" value="Luciferase-like_sf"/>
</dbReference>
<dbReference type="CDD" id="cd12108">
    <property type="entry name" value="Hr-like"/>
    <property type="match status" value="1"/>
</dbReference>
<evidence type="ECO:0000313" key="5">
    <source>
        <dbReference type="EMBL" id="WDZ83641.1"/>
    </source>
</evidence>
<dbReference type="SUPFAM" id="SSF51679">
    <property type="entry name" value="Bacterial luciferase-like"/>
    <property type="match status" value="1"/>
</dbReference>
<dbReference type="Proteomes" id="UP001219605">
    <property type="component" value="Chromosome"/>
</dbReference>
<gene>
    <name evidence="5" type="ORF">PVK37_24720</name>
</gene>
<evidence type="ECO:0000256" key="2">
    <source>
        <dbReference type="SAM" id="MobiDB-lite"/>
    </source>
</evidence>
<dbReference type="Gene3D" id="1.20.120.520">
    <property type="entry name" value="nmb1532 protein domain like"/>
    <property type="match status" value="1"/>
</dbReference>
<evidence type="ECO:0000256" key="1">
    <source>
        <dbReference type="ARBA" id="ARBA00023002"/>
    </source>
</evidence>
<proteinExistence type="predicted"/>
<dbReference type="InterPro" id="IPR050564">
    <property type="entry name" value="F420-G6PD/mer"/>
</dbReference>
<dbReference type="InterPro" id="IPR012312">
    <property type="entry name" value="Hemerythrin-like"/>
</dbReference>
<protein>
    <submittedName>
        <fullName evidence="5">LLM class flavin-dependent oxidoreductase</fullName>
    </submittedName>
</protein>
<evidence type="ECO:0000313" key="6">
    <source>
        <dbReference type="Proteomes" id="UP001219605"/>
    </source>
</evidence>
<feature type="domain" description="Luciferase-like" evidence="3">
    <location>
        <begin position="13"/>
        <end position="230"/>
    </location>
</feature>
<dbReference type="Pfam" id="PF01814">
    <property type="entry name" value="Hemerythrin"/>
    <property type="match status" value="1"/>
</dbReference>
<dbReference type="PANTHER" id="PTHR43244:SF1">
    <property type="entry name" value="5,10-METHYLENETETRAHYDROMETHANOPTERIN REDUCTASE"/>
    <property type="match status" value="1"/>
</dbReference>